<dbReference type="AlphaFoldDB" id="A0A0F9E0G6"/>
<reference evidence="1" key="1">
    <citation type="journal article" date="2015" name="Nature">
        <title>Complex archaea that bridge the gap between prokaryotes and eukaryotes.</title>
        <authorList>
            <person name="Spang A."/>
            <person name="Saw J.H."/>
            <person name="Jorgensen S.L."/>
            <person name="Zaremba-Niedzwiedzka K."/>
            <person name="Martijn J."/>
            <person name="Lind A.E."/>
            <person name="van Eijk R."/>
            <person name="Schleper C."/>
            <person name="Guy L."/>
            <person name="Ettema T.J."/>
        </authorList>
    </citation>
    <scope>NUCLEOTIDE SEQUENCE</scope>
</reference>
<accession>A0A0F9E0G6</accession>
<protein>
    <submittedName>
        <fullName evidence="1">Uncharacterized protein</fullName>
    </submittedName>
</protein>
<evidence type="ECO:0000313" key="1">
    <source>
        <dbReference type="EMBL" id="KKL67484.1"/>
    </source>
</evidence>
<dbReference type="EMBL" id="LAZR01026843">
    <property type="protein sequence ID" value="KKL67484.1"/>
    <property type="molecule type" value="Genomic_DNA"/>
</dbReference>
<gene>
    <name evidence="1" type="ORF">LCGC14_2134500</name>
</gene>
<proteinExistence type="predicted"/>
<comment type="caution">
    <text evidence="1">The sequence shown here is derived from an EMBL/GenBank/DDBJ whole genome shotgun (WGS) entry which is preliminary data.</text>
</comment>
<organism evidence="1">
    <name type="scientific">marine sediment metagenome</name>
    <dbReference type="NCBI Taxonomy" id="412755"/>
    <lineage>
        <taxon>unclassified sequences</taxon>
        <taxon>metagenomes</taxon>
        <taxon>ecological metagenomes</taxon>
    </lineage>
</organism>
<sequence>MLSKKLLHFLLKLNLIVWLAAAIAFATLNVGEARGPDKVTITVCHFGVTKEVTAGALGAHLAHGDYLGECASGEGIPKVVSSAYPLYNMWLLTKDFRVEHAKGTVTIVSSYWHCLIRSDGPPSVERQRALCFRGQYPEHAPDQLRHLADEDRRLNGWWVADNTPCAAPVMSDGSWACDALTPWRLK</sequence>
<name>A0A0F9E0G6_9ZZZZ</name>